<gene>
    <name evidence="1" type="ORF">SYK_01130</name>
</gene>
<protein>
    <submittedName>
        <fullName evidence="1">Uncharacterized protein</fullName>
    </submittedName>
</protein>
<reference evidence="1 2" key="1">
    <citation type="submission" date="2022-08" db="EMBL/GenBank/DDBJ databases">
        <title>Genome Sequence of the sulphate-reducing bacterium, Pseudodesulfovibrio sp. SYK.</title>
        <authorList>
            <person name="Kondo R."/>
            <person name="Kataoka T."/>
        </authorList>
    </citation>
    <scope>NUCLEOTIDE SEQUENCE [LARGE SCALE GENOMIC DNA]</scope>
    <source>
        <strain evidence="1 2">SYK</strain>
    </source>
</reference>
<keyword evidence="2" id="KW-1185">Reference proteome</keyword>
<dbReference type="EMBL" id="AP026709">
    <property type="protein sequence ID" value="BDQ35753.1"/>
    <property type="molecule type" value="Genomic_DNA"/>
</dbReference>
<evidence type="ECO:0000313" key="1">
    <source>
        <dbReference type="EMBL" id="BDQ35753.1"/>
    </source>
</evidence>
<dbReference type="RefSeq" id="WP_281761686.1">
    <property type="nucleotide sequence ID" value="NZ_AP026709.1"/>
</dbReference>
<proteinExistence type="predicted"/>
<sequence length="45" mass="4827">MPVSIIKSIQTGIQSGTANTLLDAGNASAMRRKDKYVQPLGDHEL</sequence>
<organism evidence="1 2">
    <name type="scientific">Pseudodesulfovibrio nedwellii</name>
    <dbReference type="NCBI Taxonomy" id="2973072"/>
    <lineage>
        <taxon>Bacteria</taxon>
        <taxon>Pseudomonadati</taxon>
        <taxon>Thermodesulfobacteriota</taxon>
        <taxon>Desulfovibrionia</taxon>
        <taxon>Desulfovibrionales</taxon>
        <taxon>Desulfovibrionaceae</taxon>
    </lineage>
</organism>
<name>A0ABM8AWF4_9BACT</name>
<dbReference type="Proteomes" id="UP001317742">
    <property type="component" value="Chromosome"/>
</dbReference>
<evidence type="ECO:0000313" key="2">
    <source>
        <dbReference type="Proteomes" id="UP001317742"/>
    </source>
</evidence>
<accession>A0ABM8AWF4</accession>